<evidence type="ECO:0008006" key="4">
    <source>
        <dbReference type="Google" id="ProtNLM"/>
    </source>
</evidence>
<name>A0A840Q8P1_9PSEU</name>
<gene>
    <name evidence="2" type="ORF">BJ970_004648</name>
</gene>
<dbReference type="SUPFAM" id="SSF103473">
    <property type="entry name" value="MFS general substrate transporter"/>
    <property type="match status" value="1"/>
</dbReference>
<feature type="transmembrane region" description="Helical" evidence="1">
    <location>
        <begin position="31"/>
        <end position="52"/>
    </location>
</feature>
<reference evidence="2 3" key="1">
    <citation type="submission" date="2020-08" db="EMBL/GenBank/DDBJ databases">
        <title>Sequencing the genomes of 1000 actinobacteria strains.</title>
        <authorList>
            <person name="Klenk H.-P."/>
        </authorList>
    </citation>
    <scope>NUCLEOTIDE SEQUENCE [LARGE SCALE GENOMIC DNA]</scope>
    <source>
        <strain evidence="2 3">DSM 45584</strain>
    </source>
</reference>
<dbReference type="Proteomes" id="UP000584374">
    <property type="component" value="Unassembled WGS sequence"/>
</dbReference>
<evidence type="ECO:0000313" key="3">
    <source>
        <dbReference type="Proteomes" id="UP000584374"/>
    </source>
</evidence>
<protein>
    <recommendedName>
        <fullName evidence="4">Major facilitator superfamily (MFS) profile domain-containing protein</fullName>
    </recommendedName>
</protein>
<accession>A0A840Q8P1</accession>
<feature type="transmembrane region" description="Helical" evidence="1">
    <location>
        <begin position="7"/>
        <end position="25"/>
    </location>
</feature>
<dbReference type="AlphaFoldDB" id="A0A840Q8P1"/>
<keyword evidence="1" id="KW-1133">Transmembrane helix</keyword>
<dbReference type="RefSeq" id="WP_184728138.1">
    <property type="nucleotide sequence ID" value="NZ_JACHIW010000001.1"/>
</dbReference>
<sequence>MDATWRDFASNFAGIFTPVLLGIMLDKTGSHALQLLAIGLVAVAGAINYLLVMPKIAPLRVHTSAAVARSGDVLGGHDQGVREQG</sequence>
<keyword evidence="3" id="KW-1185">Reference proteome</keyword>
<comment type="caution">
    <text evidence="2">The sequence shown here is derived from an EMBL/GenBank/DDBJ whole genome shotgun (WGS) entry which is preliminary data.</text>
</comment>
<dbReference type="InterPro" id="IPR036259">
    <property type="entry name" value="MFS_trans_sf"/>
</dbReference>
<evidence type="ECO:0000256" key="1">
    <source>
        <dbReference type="SAM" id="Phobius"/>
    </source>
</evidence>
<keyword evidence="1" id="KW-0812">Transmembrane</keyword>
<dbReference type="EMBL" id="JACHIW010000001">
    <property type="protein sequence ID" value="MBB5157114.1"/>
    <property type="molecule type" value="Genomic_DNA"/>
</dbReference>
<proteinExistence type="predicted"/>
<keyword evidence="1" id="KW-0472">Membrane</keyword>
<evidence type="ECO:0000313" key="2">
    <source>
        <dbReference type="EMBL" id="MBB5157114.1"/>
    </source>
</evidence>
<organism evidence="2 3">
    <name type="scientific">Saccharopolyspora phatthalungensis</name>
    <dbReference type="NCBI Taxonomy" id="664693"/>
    <lineage>
        <taxon>Bacteria</taxon>
        <taxon>Bacillati</taxon>
        <taxon>Actinomycetota</taxon>
        <taxon>Actinomycetes</taxon>
        <taxon>Pseudonocardiales</taxon>
        <taxon>Pseudonocardiaceae</taxon>
        <taxon>Saccharopolyspora</taxon>
    </lineage>
</organism>